<accession>A0A3B0WFJ8</accession>
<dbReference type="Gene3D" id="3.40.50.2000">
    <property type="entry name" value="Glycogen Phosphorylase B"/>
    <property type="match status" value="2"/>
</dbReference>
<name>A0A3B0WFJ8_9ZZZZ</name>
<sequence>MDRHLKITLVNLWPEGGMLHYTAQLSAELAKLKNFKITVVLPVGADVSMFSAGTEIFLVDIPLTISASNLFKLATGISFIKLYRAIALTQPDVIHLNSSHPLLLFTLPLLAKKFNVVATIHDATSHPGSDKNLRKHLERQVVVRHAKYIFVHRDVIRTQFLELNPAIDKSQVLITPHGDYDFFRNINSSNTTEEPDTILFFGRISVYKGLIHLTEAVTLIRNKHPNLKIIIAGNGELGEQVQQALQDDIYEVHNRFIGDEEVPTFFNRARLLVLPYIEASESGVIQVGKAFNMPIISTQVGGIPEAVIDGKTGIIVPPGNPQALANAIDLLLTDKNKYNEIKQNIQIEDKNRPGWKEASVTIANTYQTVFTD</sequence>
<dbReference type="Pfam" id="PF13439">
    <property type="entry name" value="Glyco_transf_4"/>
    <property type="match status" value="1"/>
</dbReference>
<feature type="domain" description="Glycosyl transferase family 1" evidence="1">
    <location>
        <begin position="185"/>
        <end position="345"/>
    </location>
</feature>
<evidence type="ECO:0008006" key="4">
    <source>
        <dbReference type="Google" id="ProtNLM"/>
    </source>
</evidence>
<proteinExistence type="predicted"/>
<dbReference type="SUPFAM" id="SSF53756">
    <property type="entry name" value="UDP-Glycosyltransferase/glycogen phosphorylase"/>
    <property type="match status" value="1"/>
</dbReference>
<dbReference type="PANTHER" id="PTHR12526">
    <property type="entry name" value="GLYCOSYLTRANSFERASE"/>
    <property type="match status" value="1"/>
</dbReference>
<dbReference type="CDD" id="cd03801">
    <property type="entry name" value="GT4_PimA-like"/>
    <property type="match status" value="1"/>
</dbReference>
<dbReference type="Pfam" id="PF00534">
    <property type="entry name" value="Glycos_transf_1"/>
    <property type="match status" value="1"/>
</dbReference>
<organism evidence="3">
    <name type="scientific">hydrothermal vent metagenome</name>
    <dbReference type="NCBI Taxonomy" id="652676"/>
    <lineage>
        <taxon>unclassified sequences</taxon>
        <taxon>metagenomes</taxon>
        <taxon>ecological metagenomes</taxon>
    </lineage>
</organism>
<gene>
    <name evidence="3" type="ORF">MNBD_GAMMA06-608</name>
</gene>
<dbReference type="AlphaFoldDB" id="A0A3B0WFJ8"/>
<evidence type="ECO:0000259" key="2">
    <source>
        <dbReference type="Pfam" id="PF13439"/>
    </source>
</evidence>
<reference evidence="3" key="1">
    <citation type="submission" date="2018-06" db="EMBL/GenBank/DDBJ databases">
        <authorList>
            <person name="Zhirakovskaya E."/>
        </authorList>
    </citation>
    <scope>NUCLEOTIDE SEQUENCE</scope>
</reference>
<evidence type="ECO:0000313" key="3">
    <source>
        <dbReference type="EMBL" id="VAW54788.1"/>
    </source>
</evidence>
<dbReference type="PANTHER" id="PTHR12526:SF637">
    <property type="entry name" value="GLYCOSYLTRANSFERASE EPSF-RELATED"/>
    <property type="match status" value="1"/>
</dbReference>
<dbReference type="InterPro" id="IPR028098">
    <property type="entry name" value="Glyco_trans_4-like_N"/>
</dbReference>
<protein>
    <recommendedName>
        <fullName evidence="4">Glycosyltransferase</fullName>
    </recommendedName>
</protein>
<dbReference type="InterPro" id="IPR001296">
    <property type="entry name" value="Glyco_trans_1"/>
</dbReference>
<evidence type="ECO:0000259" key="1">
    <source>
        <dbReference type="Pfam" id="PF00534"/>
    </source>
</evidence>
<dbReference type="EMBL" id="UOFD01000079">
    <property type="protein sequence ID" value="VAW54788.1"/>
    <property type="molecule type" value="Genomic_DNA"/>
</dbReference>
<feature type="domain" description="Glycosyltransferase subfamily 4-like N-terminal" evidence="2">
    <location>
        <begin position="16"/>
        <end position="172"/>
    </location>
</feature>
<dbReference type="GO" id="GO:0016757">
    <property type="term" value="F:glycosyltransferase activity"/>
    <property type="evidence" value="ECO:0007669"/>
    <property type="project" value="InterPro"/>
</dbReference>